<reference evidence="3" key="1">
    <citation type="submission" date="2020-10" db="EMBL/GenBank/DDBJ databases">
        <authorList>
            <person name="Gilroy R."/>
        </authorList>
    </citation>
    <scope>NUCLEOTIDE SEQUENCE</scope>
    <source>
        <strain evidence="3">ChiSjej4B22-8148</strain>
    </source>
</reference>
<evidence type="ECO:0000259" key="2">
    <source>
        <dbReference type="Pfam" id="PF04909"/>
    </source>
</evidence>
<dbReference type="AlphaFoldDB" id="A0A9D1ABN7"/>
<keyword evidence="1" id="KW-0456">Lyase</keyword>
<dbReference type="EMBL" id="DVGK01000054">
    <property type="protein sequence ID" value="HIR13176.1"/>
    <property type="molecule type" value="Genomic_DNA"/>
</dbReference>
<dbReference type="GO" id="GO:0005737">
    <property type="term" value="C:cytoplasm"/>
    <property type="evidence" value="ECO:0007669"/>
    <property type="project" value="TreeGrafter"/>
</dbReference>
<dbReference type="GO" id="GO:0016831">
    <property type="term" value="F:carboxy-lyase activity"/>
    <property type="evidence" value="ECO:0007669"/>
    <property type="project" value="InterPro"/>
</dbReference>
<dbReference type="InterPro" id="IPR006680">
    <property type="entry name" value="Amidohydro-rel"/>
</dbReference>
<dbReference type="GO" id="GO:0019748">
    <property type="term" value="P:secondary metabolic process"/>
    <property type="evidence" value="ECO:0007669"/>
    <property type="project" value="TreeGrafter"/>
</dbReference>
<dbReference type="SUPFAM" id="SSF51556">
    <property type="entry name" value="Metallo-dependent hydrolases"/>
    <property type="match status" value="1"/>
</dbReference>
<comment type="caution">
    <text evidence="3">The sequence shown here is derived from an EMBL/GenBank/DDBJ whole genome shotgun (WGS) entry which is preliminary data.</text>
</comment>
<evidence type="ECO:0000313" key="4">
    <source>
        <dbReference type="Proteomes" id="UP000886757"/>
    </source>
</evidence>
<evidence type="ECO:0000256" key="1">
    <source>
        <dbReference type="ARBA" id="ARBA00023239"/>
    </source>
</evidence>
<proteinExistence type="predicted"/>
<protein>
    <submittedName>
        <fullName evidence="3">Amidohydrolase family protein</fullName>
    </submittedName>
</protein>
<reference evidence="3" key="2">
    <citation type="journal article" date="2021" name="PeerJ">
        <title>Extensive microbial diversity within the chicken gut microbiome revealed by metagenomics and culture.</title>
        <authorList>
            <person name="Gilroy R."/>
            <person name="Ravi A."/>
            <person name="Getino M."/>
            <person name="Pursley I."/>
            <person name="Horton D.L."/>
            <person name="Alikhan N.F."/>
            <person name="Baker D."/>
            <person name="Gharbi K."/>
            <person name="Hall N."/>
            <person name="Watson M."/>
            <person name="Adriaenssens E.M."/>
            <person name="Foster-Nyarko E."/>
            <person name="Jarju S."/>
            <person name="Secka A."/>
            <person name="Antonio M."/>
            <person name="Oren A."/>
            <person name="Chaudhuri R.R."/>
            <person name="La Ragione R."/>
            <person name="Hildebrand F."/>
            <person name="Pallen M.J."/>
        </authorList>
    </citation>
    <scope>NUCLEOTIDE SEQUENCE</scope>
    <source>
        <strain evidence="3">ChiSjej4B22-8148</strain>
    </source>
</reference>
<name>A0A9D1ABN7_9FIRM</name>
<dbReference type="Gene3D" id="3.20.20.140">
    <property type="entry name" value="Metal-dependent hydrolases"/>
    <property type="match status" value="1"/>
</dbReference>
<dbReference type="Pfam" id="PF04909">
    <property type="entry name" value="Amidohydro_2"/>
    <property type="match status" value="1"/>
</dbReference>
<dbReference type="InterPro" id="IPR032465">
    <property type="entry name" value="ACMSD"/>
</dbReference>
<dbReference type="GO" id="GO:0016787">
    <property type="term" value="F:hydrolase activity"/>
    <property type="evidence" value="ECO:0007669"/>
    <property type="project" value="InterPro"/>
</dbReference>
<evidence type="ECO:0000313" key="3">
    <source>
        <dbReference type="EMBL" id="HIR13176.1"/>
    </source>
</evidence>
<dbReference type="InterPro" id="IPR032466">
    <property type="entry name" value="Metal_Hydrolase"/>
</dbReference>
<dbReference type="PANTHER" id="PTHR21240">
    <property type="entry name" value="2-AMINO-3-CARBOXYLMUCONATE-6-SEMIALDEHYDE DECARBOXYLASE"/>
    <property type="match status" value="1"/>
</dbReference>
<accession>A0A9D1ABN7</accession>
<organism evidence="3 4">
    <name type="scientific">Candidatus Choladousia intestinavium</name>
    <dbReference type="NCBI Taxonomy" id="2840727"/>
    <lineage>
        <taxon>Bacteria</taxon>
        <taxon>Bacillati</taxon>
        <taxon>Bacillota</taxon>
        <taxon>Clostridia</taxon>
        <taxon>Lachnospirales</taxon>
        <taxon>Lachnospiraceae</taxon>
        <taxon>Lachnospiraceae incertae sedis</taxon>
        <taxon>Candidatus Choladousia</taxon>
    </lineage>
</organism>
<gene>
    <name evidence="3" type="ORF">IAB31_04555</name>
</gene>
<sequence length="332" mass="38497">MIDAHIHYSRSVGPQRLKKVIEEMNLEGIALLCIPKGGTIPVEEDAFAFRDSCSIPVYVFGGLDRNIYSPGLTPSAFSKRADRELSRLLALGCTGIKMLEGKPDVRKAFPVPDFDSEAFAPFFRRLEQEQIPVILHVNDPEEFWDGEHVADYVKKAGWFYDDTFINNEEQYTQILNVLERHPRLRILFPHFFFLSCQLKRLAKILDSYPNVWIDLTPGIELYYNLSAQGDTARQFIDRYQNRIIYGTDMGARALIRKEDVPLSIEECRSRVKLIRDFLETKGDYLLTEDGYYVVEREPVIMHGLGLSEEVLNKIYQQNFLDFINRNKADDRR</sequence>
<dbReference type="PANTHER" id="PTHR21240:SF28">
    <property type="entry name" value="ISO-OROTATE DECARBOXYLASE (EUROFUNG)"/>
    <property type="match status" value="1"/>
</dbReference>
<feature type="domain" description="Amidohydrolase-related" evidence="2">
    <location>
        <begin position="78"/>
        <end position="249"/>
    </location>
</feature>
<dbReference type="Proteomes" id="UP000886757">
    <property type="component" value="Unassembled WGS sequence"/>
</dbReference>